<reference evidence="2 3" key="1">
    <citation type="submission" date="2018-10" db="EMBL/GenBank/DDBJ databases">
        <title>Genomic Encyclopedia of Archaeal and Bacterial Type Strains, Phase II (KMG-II): from individual species to whole genera.</title>
        <authorList>
            <person name="Goeker M."/>
        </authorList>
    </citation>
    <scope>NUCLEOTIDE SEQUENCE [LARGE SCALE GENOMIC DNA]</scope>
    <source>
        <strain evidence="2 3">DSM 235</strain>
    </source>
</reference>
<comment type="caution">
    <text evidence="2">The sequence shown here is derived from an EMBL/GenBank/DDBJ whole genome shotgun (WGS) entry which is preliminary data.</text>
</comment>
<proteinExistence type="predicted"/>
<organism evidence="2 3">
    <name type="scientific">Thiocapsa rosea</name>
    <dbReference type="NCBI Taxonomy" id="69360"/>
    <lineage>
        <taxon>Bacteria</taxon>
        <taxon>Pseudomonadati</taxon>
        <taxon>Pseudomonadota</taxon>
        <taxon>Gammaproteobacteria</taxon>
        <taxon>Chromatiales</taxon>
        <taxon>Chromatiaceae</taxon>
        <taxon>Thiocapsa</taxon>
    </lineage>
</organism>
<evidence type="ECO:0000313" key="3">
    <source>
        <dbReference type="Proteomes" id="UP000274556"/>
    </source>
</evidence>
<dbReference type="Proteomes" id="UP000274556">
    <property type="component" value="Unassembled WGS sequence"/>
</dbReference>
<keyword evidence="3" id="KW-1185">Reference proteome</keyword>
<accession>A0A495VE72</accession>
<keyword evidence="1" id="KW-0812">Transmembrane</keyword>
<dbReference type="PANTHER" id="PTHR38602">
    <property type="entry name" value="INNER MEMBRANE PROTEIN-RELATED"/>
    <property type="match status" value="1"/>
</dbReference>
<dbReference type="PANTHER" id="PTHR38602:SF1">
    <property type="entry name" value="INNER MEMBRANE PROTEIN"/>
    <property type="match status" value="1"/>
</dbReference>
<name>A0A495VE72_9GAMM</name>
<protein>
    <recommendedName>
        <fullName evidence="4">DUF2065 domain-containing protein</fullName>
    </recommendedName>
</protein>
<gene>
    <name evidence="2" type="ORF">BDD21_4258</name>
</gene>
<dbReference type="InterPro" id="IPR019201">
    <property type="entry name" value="DUF2065"/>
</dbReference>
<evidence type="ECO:0000256" key="1">
    <source>
        <dbReference type="SAM" id="Phobius"/>
    </source>
</evidence>
<feature type="transmembrane region" description="Helical" evidence="1">
    <location>
        <begin position="48"/>
        <end position="66"/>
    </location>
</feature>
<dbReference type="RefSeq" id="WP_120798800.1">
    <property type="nucleotide sequence ID" value="NZ_RBXL01000001.1"/>
</dbReference>
<evidence type="ECO:0008006" key="4">
    <source>
        <dbReference type="Google" id="ProtNLM"/>
    </source>
</evidence>
<feature type="transmembrane region" description="Helical" evidence="1">
    <location>
        <begin position="7"/>
        <end position="28"/>
    </location>
</feature>
<dbReference type="EMBL" id="RBXL01000001">
    <property type="protein sequence ID" value="RKT46725.1"/>
    <property type="molecule type" value="Genomic_DNA"/>
</dbReference>
<keyword evidence="1" id="KW-1133">Transmembrane helix</keyword>
<evidence type="ECO:0000313" key="2">
    <source>
        <dbReference type="EMBL" id="RKT46725.1"/>
    </source>
</evidence>
<keyword evidence="1" id="KW-0472">Membrane</keyword>
<dbReference type="AlphaFoldDB" id="A0A495VE72"/>
<dbReference type="OrthoDB" id="9182237at2"/>
<dbReference type="Pfam" id="PF09838">
    <property type="entry name" value="DUF2065"/>
    <property type="match status" value="1"/>
</dbReference>
<sequence>MLRSHVLLHDVLVAVALVLVIEGIWPFLNPDGFRRVLLLIAAEDKRALRIAGLASMLSGVGLLYLVN</sequence>